<dbReference type="OrthoDB" id="9813770at2"/>
<evidence type="ECO:0000259" key="1">
    <source>
        <dbReference type="Pfam" id="PF01323"/>
    </source>
</evidence>
<dbReference type="InterPro" id="IPR036249">
    <property type="entry name" value="Thioredoxin-like_sf"/>
</dbReference>
<dbReference type="AlphaFoldDB" id="A0A2S0PEX7"/>
<dbReference type="InterPro" id="IPR001853">
    <property type="entry name" value="DSBA-like_thioredoxin_dom"/>
</dbReference>
<keyword evidence="2" id="KW-0413">Isomerase</keyword>
<keyword evidence="3" id="KW-1185">Reference proteome</keyword>
<dbReference type="GO" id="GO:0016491">
    <property type="term" value="F:oxidoreductase activity"/>
    <property type="evidence" value="ECO:0007669"/>
    <property type="project" value="InterPro"/>
</dbReference>
<dbReference type="RefSeq" id="WP_107890244.1">
    <property type="nucleotide sequence ID" value="NZ_CP028519.1"/>
</dbReference>
<dbReference type="Pfam" id="PF01323">
    <property type="entry name" value="DSBA"/>
    <property type="match status" value="1"/>
</dbReference>
<accession>A0A2S0PEX7</accession>
<dbReference type="STRING" id="1122240.GCA_000620105_02917"/>
<feature type="domain" description="DSBA-like thioredoxin" evidence="1">
    <location>
        <begin position="9"/>
        <end position="184"/>
    </location>
</feature>
<protein>
    <submittedName>
        <fullName evidence="2">Protein-disulfide isomerase</fullName>
    </submittedName>
</protein>
<name>A0A2S0PEX7_9NEIS</name>
<gene>
    <name evidence="2" type="ORF">DAI18_18990</name>
</gene>
<dbReference type="KEGG" id="maer:DAI18_18990"/>
<organism evidence="2 3">
    <name type="scientific">Microvirgula aerodenitrificans</name>
    <dbReference type="NCBI Taxonomy" id="57480"/>
    <lineage>
        <taxon>Bacteria</taxon>
        <taxon>Pseudomonadati</taxon>
        <taxon>Pseudomonadota</taxon>
        <taxon>Betaproteobacteria</taxon>
        <taxon>Neisseriales</taxon>
        <taxon>Aquaspirillaceae</taxon>
        <taxon>Microvirgula</taxon>
    </lineage>
</organism>
<dbReference type="GO" id="GO:0016853">
    <property type="term" value="F:isomerase activity"/>
    <property type="evidence" value="ECO:0007669"/>
    <property type="project" value="UniProtKB-KW"/>
</dbReference>
<dbReference type="SUPFAM" id="SSF52833">
    <property type="entry name" value="Thioredoxin-like"/>
    <property type="match status" value="1"/>
</dbReference>
<reference evidence="2 3" key="1">
    <citation type="submission" date="2018-04" db="EMBL/GenBank/DDBJ databases">
        <title>Denitrifier Microvirgula.</title>
        <authorList>
            <person name="Anderson E."/>
            <person name="Jang J."/>
            <person name="Ishii S."/>
        </authorList>
    </citation>
    <scope>NUCLEOTIDE SEQUENCE [LARGE SCALE GENOMIC DNA]</scope>
    <source>
        <strain evidence="2 3">BE2.4</strain>
    </source>
</reference>
<dbReference type="Gene3D" id="3.40.30.10">
    <property type="entry name" value="Glutaredoxin"/>
    <property type="match status" value="1"/>
</dbReference>
<dbReference type="CDD" id="cd03025">
    <property type="entry name" value="DsbA_FrnE_like"/>
    <property type="match status" value="1"/>
</dbReference>
<dbReference type="Proteomes" id="UP000244173">
    <property type="component" value="Chromosome"/>
</dbReference>
<sequence length="221" mass="23787">MQNATLHYIFDPLCGWCHGAAPLVDAARTVPGLRVVFHAGGMLTGASRRAVTPQWRDYVRPHDQRISALTGQPFGSAYTDGLLCDTSAVLDSEPPTTAILAAEALAGRGLDLLRRLQQAHYVEGRRIADTDVLQAMAIDIGLDGVAFDAEYRRQAGPATQAHIADSRAWLARVGGQGFPTFALEQTDGRITLLDIGRHPGQPQAWRNALVTALSHSEGEQA</sequence>
<evidence type="ECO:0000313" key="3">
    <source>
        <dbReference type="Proteomes" id="UP000244173"/>
    </source>
</evidence>
<dbReference type="EMBL" id="CP028519">
    <property type="protein sequence ID" value="AVY95895.1"/>
    <property type="molecule type" value="Genomic_DNA"/>
</dbReference>
<proteinExistence type="predicted"/>
<evidence type="ECO:0000313" key="2">
    <source>
        <dbReference type="EMBL" id="AVY95895.1"/>
    </source>
</evidence>